<dbReference type="Proteomes" id="UP000887569">
    <property type="component" value="Unplaced"/>
</dbReference>
<dbReference type="AlphaFoldDB" id="A0A915A0A6"/>
<evidence type="ECO:0000313" key="1">
    <source>
        <dbReference type="Proteomes" id="UP000887569"/>
    </source>
</evidence>
<proteinExistence type="predicted"/>
<name>A0A915A0A6_PARUN</name>
<protein>
    <submittedName>
        <fullName evidence="2">Uncharacterized protein</fullName>
    </submittedName>
</protein>
<accession>A0A915A0A6</accession>
<evidence type="ECO:0000313" key="2">
    <source>
        <dbReference type="WBParaSite" id="PgE102_g003_t01"/>
    </source>
</evidence>
<reference evidence="2" key="1">
    <citation type="submission" date="2022-11" db="UniProtKB">
        <authorList>
            <consortium name="WormBaseParasite"/>
        </authorList>
    </citation>
    <scope>IDENTIFICATION</scope>
</reference>
<organism evidence="1 2">
    <name type="scientific">Parascaris univalens</name>
    <name type="common">Nematode worm</name>
    <dbReference type="NCBI Taxonomy" id="6257"/>
    <lineage>
        <taxon>Eukaryota</taxon>
        <taxon>Metazoa</taxon>
        <taxon>Ecdysozoa</taxon>
        <taxon>Nematoda</taxon>
        <taxon>Chromadorea</taxon>
        <taxon>Rhabditida</taxon>
        <taxon>Spirurina</taxon>
        <taxon>Ascaridomorpha</taxon>
        <taxon>Ascaridoidea</taxon>
        <taxon>Ascarididae</taxon>
        <taxon>Parascaris</taxon>
    </lineage>
</organism>
<keyword evidence="1" id="KW-1185">Reference proteome</keyword>
<dbReference type="WBParaSite" id="PgE102_g003_t01">
    <property type="protein sequence ID" value="PgE102_g003_t01"/>
    <property type="gene ID" value="PgE102_g003"/>
</dbReference>
<sequence length="135" mass="15447">VCTMASSMFNQFTAWVLGRQHDIFDNKNRPRSKVQATSYDNRRRGYVPLATITENMLTDDFKTCNRSATYHIVMVGDYKSGVSTVRSEFIRMSCTSVPDLGVNLVTVAILELNTSARTFERYVQTLQLYFHATRT</sequence>